<dbReference type="SMART" id="SM00228">
    <property type="entry name" value="PDZ"/>
    <property type="match status" value="1"/>
</dbReference>
<dbReference type="Pfam" id="PF03572">
    <property type="entry name" value="Peptidase_S41"/>
    <property type="match status" value="1"/>
</dbReference>
<organism evidence="7 8">
    <name type="scientific">Candidatus Rhabdochlamydia oedothoracis</name>
    <dbReference type="NCBI Taxonomy" id="2720720"/>
    <lineage>
        <taxon>Bacteria</taxon>
        <taxon>Pseudomonadati</taxon>
        <taxon>Chlamydiota</taxon>
        <taxon>Chlamydiia</taxon>
        <taxon>Parachlamydiales</taxon>
        <taxon>Candidatus Rhabdochlamydiaceae</taxon>
        <taxon>Candidatus Rhabdochlamydia</taxon>
    </lineage>
</organism>
<dbReference type="Gene3D" id="3.90.226.10">
    <property type="entry name" value="2-enoyl-CoA Hydratase, Chain A, domain 1"/>
    <property type="match status" value="1"/>
</dbReference>
<evidence type="ECO:0000256" key="2">
    <source>
        <dbReference type="ARBA" id="ARBA00022670"/>
    </source>
</evidence>
<dbReference type="Gene3D" id="2.30.42.10">
    <property type="match status" value="1"/>
</dbReference>
<keyword evidence="8" id="KW-1185">Reference proteome</keyword>
<keyword evidence="3 5" id="KW-0378">Hydrolase</keyword>
<gene>
    <name evidence="7" type="ORF">RHABOEDO_000362</name>
</gene>
<dbReference type="InterPro" id="IPR004447">
    <property type="entry name" value="Peptidase_S41A"/>
</dbReference>
<keyword evidence="4 5" id="KW-0720">Serine protease</keyword>
<dbReference type="CDD" id="cd06782">
    <property type="entry name" value="cpPDZ_CPP-like"/>
    <property type="match status" value="1"/>
</dbReference>
<dbReference type="Pfam" id="PF17820">
    <property type="entry name" value="PDZ_6"/>
    <property type="match status" value="1"/>
</dbReference>
<dbReference type="RefSeq" id="WP_215216772.1">
    <property type="nucleotide sequence ID" value="NZ_CP075587.1"/>
</dbReference>
<name>A0ABX8UZ48_9BACT</name>
<dbReference type="SUPFAM" id="SSF50156">
    <property type="entry name" value="PDZ domain-like"/>
    <property type="match status" value="1"/>
</dbReference>
<protein>
    <submittedName>
        <fullName evidence="7">Tail-specific protease</fullName>
        <ecNumber evidence="7">3.4.21.102</ecNumber>
    </submittedName>
</protein>
<dbReference type="InterPro" id="IPR029045">
    <property type="entry name" value="ClpP/crotonase-like_dom_sf"/>
</dbReference>
<evidence type="ECO:0000256" key="4">
    <source>
        <dbReference type="ARBA" id="ARBA00022825"/>
    </source>
</evidence>
<dbReference type="SUPFAM" id="SSF52096">
    <property type="entry name" value="ClpP/crotonase"/>
    <property type="match status" value="1"/>
</dbReference>
<keyword evidence="2 5" id="KW-0645">Protease</keyword>
<evidence type="ECO:0000313" key="8">
    <source>
        <dbReference type="Proteomes" id="UP000826014"/>
    </source>
</evidence>
<evidence type="ECO:0000256" key="5">
    <source>
        <dbReference type="RuleBase" id="RU004404"/>
    </source>
</evidence>
<dbReference type="PANTHER" id="PTHR32060:SF30">
    <property type="entry name" value="CARBOXY-TERMINAL PROCESSING PROTEASE CTPA"/>
    <property type="match status" value="1"/>
</dbReference>
<dbReference type="NCBIfam" id="TIGR00225">
    <property type="entry name" value="prc"/>
    <property type="match status" value="1"/>
</dbReference>
<evidence type="ECO:0000256" key="1">
    <source>
        <dbReference type="ARBA" id="ARBA00009179"/>
    </source>
</evidence>
<dbReference type="GO" id="GO:0004252">
    <property type="term" value="F:serine-type endopeptidase activity"/>
    <property type="evidence" value="ECO:0007669"/>
    <property type="project" value="UniProtKB-EC"/>
</dbReference>
<dbReference type="EMBL" id="CP075587">
    <property type="protein sequence ID" value="QYF48239.1"/>
    <property type="molecule type" value="Genomic_DNA"/>
</dbReference>
<dbReference type="InterPro" id="IPR005151">
    <property type="entry name" value="Tail-specific_protease"/>
</dbReference>
<evidence type="ECO:0000259" key="6">
    <source>
        <dbReference type="PROSITE" id="PS50106"/>
    </source>
</evidence>
<dbReference type="InterPro" id="IPR040573">
    <property type="entry name" value="TSP_N"/>
</dbReference>
<evidence type="ECO:0000313" key="7">
    <source>
        <dbReference type="EMBL" id="QYF48239.1"/>
    </source>
</evidence>
<proteinExistence type="inferred from homology"/>
<dbReference type="InterPro" id="IPR041489">
    <property type="entry name" value="PDZ_6"/>
</dbReference>
<feature type="domain" description="PDZ" evidence="6">
    <location>
        <begin position="229"/>
        <end position="308"/>
    </location>
</feature>
<dbReference type="InterPro" id="IPR036034">
    <property type="entry name" value="PDZ_sf"/>
</dbReference>
<accession>A0ABX8UZ48</accession>
<dbReference type="SMART" id="SM00245">
    <property type="entry name" value="TSPc"/>
    <property type="match status" value="1"/>
</dbReference>
<evidence type="ECO:0000256" key="3">
    <source>
        <dbReference type="ARBA" id="ARBA00022801"/>
    </source>
</evidence>
<dbReference type="Pfam" id="PF17804">
    <property type="entry name" value="TSP_NTD"/>
    <property type="match status" value="1"/>
</dbReference>
<dbReference type="PROSITE" id="PS50106">
    <property type="entry name" value="PDZ"/>
    <property type="match status" value="1"/>
</dbReference>
<reference evidence="7 8" key="1">
    <citation type="journal article" date="2022" name="bioRxiv">
        <title>Ecology and evolution of chlamydial symbionts of arthropods.</title>
        <authorList>
            <person name="Halter T."/>
            <person name="Koestlbacher S."/>
            <person name="Collingro A."/>
            <person name="Sixt B.S."/>
            <person name="Toenshoff E.R."/>
            <person name="Hendrickx F."/>
            <person name="Kostanjsek R."/>
            <person name="Horn M."/>
        </authorList>
    </citation>
    <scope>NUCLEOTIDE SEQUENCE [LARGE SCALE GENOMIC DNA]</scope>
    <source>
        <strain evidence="7">W744xW776</strain>
    </source>
</reference>
<sequence length="650" mass="74002">MLHLLLIFALIVKLIALEAVEPPKLTAKETRLKTEEILKNHVSYQQLSPELIKRALKNYLEELDPLKTYFLDYEIVKWKDPSDELLKKVLAEYALEKFTVFEEMHQQMLLAIDRRTSLEKQLENTPLPEDVSHLEFKDIPWAKNVDVLKDRLLRIKSLQLRTATKIDPDIRDRFIQRLTKRRLCRENDLKGKTNQEKQRIVLSYVLKSISSALDSQTIYFTPAEASQFMIQVQQRLFGIGAQLRDDLNGLTVVHILEKSPASLPDKLKIGDRIVAVNNEPIIGLEIIEAVELIRGPQGSSVILTVLREVKEGENVKENKLEIELIRGEIVLKESRLETQIEPYGNGVIAILHLFCFYQDNHSSSATDLAKAIEEIKKNYLLKGIILDLRNNAGGLLTEAVAVSGLFLSKGIVVSIKDNQDKVFHLRNLENKKEWDGPLIVLTNRMSASSSEIVAQTLKDYGRAIIIGDPETFGKGTFQTFTLECNNFGKVNPKGEYKVTRGRYYTASGKSPQLVGVTSDIVLPGVLSTLEIGEKYSKFPVETDHIEPHFEDNLADIPFIHKQRISKLYQEDRQSVLPIKNLSLLKKNAEKRVSSNKNYQNFLKEMAKKDELGEPTLFFGLNDLQLEETIKVMKDYILLTEKEKTLVSPSA</sequence>
<dbReference type="PANTHER" id="PTHR32060">
    <property type="entry name" value="TAIL-SPECIFIC PROTEASE"/>
    <property type="match status" value="1"/>
</dbReference>
<dbReference type="Proteomes" id="UP000826014">
    <property type="component" value="Chromosome"/>
</dbReference>
<comment type="similarity">
    <text evidence="1 5">Belongs to the peptidase S41A family.</text>
</comment>
<dbReference type="InterPro" id="IPR001478">
    <property type="entry name" value="PDZ"/>
</dbReference>
<dbReference type="CDD" id="cd07560">
    <property type="entry name" value="Peptidase_S41_CPP"/>
    <property type="match status" value="1"/>
</dbReference>
<dbReference type="GO" id="GO:0006508">
    <property type="term" value="P:proteolysis"/>
    <property type="evidence" value="ECO:0007669"/>
    <property type="project" value="UniProtKB-KW"/>
</dbReference>
<dbReference type="EC" id="3.4.21.102" evidence="7"/>